<proteinExistence type="predicted"/>
<keyword evidence="1" id="KW-0732">Signal</keyword>
<sequence>MHVRGSLFLAESLFHIISLLSFQDEHDSFVELEIYRKILTFVHQDAADDLDKLLRSVCDESVPENRETSGRISSSTWFVKRAKRNLLHLCAYLQAPQCVRLLVRPPYIWDPDQPDRTNQTPMYFAESRDDLVTLYEMIHLTREQRQPSVWPVRRPQLNGFASVCLFWPQQMLACPIPLRAILGENRTIGISGCQDNMTTQYVYRTLLIGPLLALLLDLYIATPELFEFDLWTGEDISHHKNGHHSFETNRFWPIRTDELVMEAIAHASCTIYPHCLYQLSVECRLDSQTLSDTLVKVRTRWLLHRCGCSEIIHGDNEDDRIEKHSSHSEQRKSGWSPFTLKDCCRAVVRRTLIRIHGLTMRTNYAQLISRLHVPDAVHTHLLYRDIWDRGNFEPYLLHGHGGNVPIGVPLDASRVHCDRGPNEMGILIGHRFIPDRTSNDACAS</sequence>
<evidence type="ECO:0000313" key="3">
    <source>
        <dbReference type="Proteomes" id="UP000728185"/>
    </source>
</evidence>
<accession>A0A8E0RTV9</accession>
<evidence type="ECO:0000313" key="2">
    <source>
        <dbReference type="EMBL" id="KAA0187661.1"/>
    </source>
</evidence>
<reference evidence="2" key="1">
    <citation type="submission" date="2019-05" db="EMBL/GenBank/DDBJ databases">
        <title>Annotation for the trematode Fasciolopsis buski.</title>
        <authorList>
            <person name="Choi Y.-J."/>
        </authorList>
    </citation>
    <scope>NUCLEOTIDE SEQUENCE</scope>
    <source>
        <strain evidence="2">HT</strain>
        <tissue evidence="2">Whole worm</tissue>
    </source>
</reference>
<keyword evidence="3" id="KW-1185">Reference proteome</keyword>
<dbReference type="AlphaFoldDB" id="A0A8E0RTV9"/>
<dbReference type="OrthoDB" id="6263405at2759"/>
<evidence type="ECO:0000256" key="1">
    <source>
        <dbReference type="SAM" id="SignalP"/>
    </source>
</evidence>
<comment type="caution">
    <text evidence="2">The sequence shown here is derived from an EMBL/GenBank/DDBJ whole genome shotgun (WGS) entry which is preliminary data.</text>
</comment>
<protein>
    <submittedName>
        <fullName evidence="2">Uncharacterized protein</fullName>
    </submittedName>
</protein>
<dbReference type="EMBL" id="LUCM01008972">
    <property type="protein sequence ID" value="KAA0187661.1"/>
    <property type="molecule type" value="Genomic_DNA"/>
</dbReference>
<feature type="chain" id="PRO_5034754312" evidence="1">
    <location>
        <begin position="22"/>
        <end position="444"/>
    </location>
</feature>
<name>A0A8E0RTV9_9TREM</name>
<organism evidence="2 3">
    <name type="scientific">Fasciolopsis buskii</name>
    <dbReference type="NCBI Taxonomy" id="27845"/>
    <lineage>
        <taxon>Eukaryota</taxon>
        <taxon>Metazoa</taxon>
        <taxon>Spiralia</taxon>
        <taxon>Lophotrochozoa</taxon>
        <taxon>Platyhelminthes</taxon>
        <taxon>Trematoda</taxon>
        <taxon>Digenea</taxon>
        <taxon>Plagiorchiida</taxon>
        <taxon>Echinostomata</taxon>
        <taxon>Echinostomatoidea</taxon>
        <taxon>Fasciolidae</taxon>
        <taxon>Fasciolopsis</taxon>
    </lineage>
</organism>
<feature type="signal peptide" evidence="1">
    <location>
        <begin position="1"/>
        <end position="21"/>
    </location>
</feature>
<dbReference type="Proteomes" id="UP000728185">
    <property type="component" value="Unassembled WGS sequence"/>
</dbReference>
<gene>
    <name evidence="2" type="ORF">FBUS_05242</name>
</gene>